<name>A0A6A5SDM3_9PLEO</name>
<dbReference type="OrthoDB" id="545169at2759"/>
<gene>
    <name evidence="1" type="ORF">EJ02DRAFT_438460</name>
</gene>
<keyword evidence="2" id="KW-1185">Reference proteome</keyword>
<sequence>MDTKMSILATKTTVATGALVCYIALCRGLRYLRRDRRHASSPYKTREDFKRMTAEDAYQITYYIQALEFPWMTGKALNFALFRTYGIPSISKLLCETQQLGKVEYAGRRYVDTSVLIVEFLSNSPTSERANSAIARMNYLHSRYQKAGKISNDDLLYTLSLFVLEVERWIRMYEWRTLTPLELCGLGTHWKVIGEAMGIDYSCLRHGPSDFKDGLEFFEDLKEWSDNYEHRCMVPNKFNHQLAEETTRILLTDIPGPLKPFGKTVVTSLMDERLRSAMIYDKPSPMYLKAVKFMFGVRNVFLKFLIPPRPYALRYALLSEQPNPKTGRYHVKEYDNEPWYFKSTFFSRNSPTAWFRWAIGEPHPGDGKQYRPEGYHIFEVGPKKLEGHGQEECKETRDRLMASNRGRCPFAV</sequence>
<dbReference type="Proteomes" id="UP000800038">
    <property type="component" value="Unassembled WGS sequence"/>
</dbReference>
<dbReference type="GO" id="GO:0016491">
    <property type="term" value="F:oxidoreductase activity"/>
    <property type="evidence" value="ECO:0007669"/>
    <property type="project" value="InterPro"/>
</dbReference>
<evidence type="ECO:0000313" key="2">
    <source>
        <dbReference type="Proteomes" id="UP000800038"/>
    </source>
</evidence>
<dbReference type="InterPro" id="IPR046366">
    <property type="entry name" value="MPAB"/>
</dbReference>
<proteinExistence type="predicted"/>
<dbReference type="AlphaFoldDB" id="A0A6A5SDM3"/>
<evidence type="ECO:0000313" key="1">
    <source>
        <dbReference type="EMBL" id="KAF1936556.1"/>
    </source>
</evidence>
<dbReference type="PANTHER" id="PTHR36124:SF1">
    <property type="entry name" value="ER-BOUND OXYGENASE MPAB_MPAB'_RUBBER OXYGENASE CATALYTIC DOMAIN-CONTAINING PROTEIN"/>
    <property type="match status" value="1"/>
</dbReference>
<dbReference type="EMBL" id="ML976182">
    <property type="protein sequence ID" value="KAF1936556.1"/>
    <property type="molecule type" value="Genomic_DNA"/>
</dbReference>
<accession>A0A6A5SDM3</accession>
<reference evidence="1" key="1">
    <citation type="journal article" date="2020" name="Stud. Mycol.">
        <title>101 Dothideomycetes genomes: a test case for predicting lifestyles and emergence of pathogens.</title>
        <authorList>
            <person name="Haridas S."/>
            <person name="Albert R."/>
            <person name="Binder M."/>
            <person name="Bloem J."/>
            <person name="Labutti K."/>
            <person name="Salamov A."/>
            <person name="Andreopoulos B."/>
            <person name="Baker S."/>
            <person name="Barry K."/>
            <person name="Bills G."/>
            <person name="Bluhm B."/>
            <person name="Cannon C."/>
            <person name="Castanera R."/>
            <person name="Culley D."/>
            <person name="Daum C."/>
            <person name="Ezra D."/>
            <person name="Gonzalez J."/>
            <person name="Henrissat B."/>
            <person name="Kuo A."/>
            <person name="Liang C."/>
            <person name="Lipzen A."/>
            <person name="Lutzoni F."/>
            <person name="Magnuson J."/>
            <person name="Mondo S."/>
            <person name="Nolan M."/>
            <person name="Ohm R."/>
            <person name="Pangilinan J."/>
            <person name="Park H.-J."/>
            <person name="Ramirez L."/>
            <person name="Alfaro M."/>
            <person name="Sun H."/>
            <person name="Tritt A."/>
            <person name="Yoshinaga Y."/>
            <person name="Zwiers L.-H."/>
            <person name="Turgeon B."/>
            <person name="Goodwin S."/>
            <person name="Spatafora J."/>
            <person name="Crous P."/>
            <person name="Grigoriev I."/>
        </authorList>
    </citation>
    <scope>NUCLEOTIDE SEQUENCE</scope>
    <source>
        <strain evidence="1">CBS 161.51</strain>
    </source>
</reference>
<organism evidence="1 2">
    <name type="scientific">Clathrospora elynae</name>
    <dbReference type="NCBI Taxonomy" id="706981"/>
    <lineage>
        <taxon>Eukaryota</taxon>
        <taxon>Fungi</taxon>
        <taxon>Dikarya</taxon>
        <taxon>Ascomycota</taxon>
        <taxon>Pezizomycotina</taxon>
        <taxon>Dothideomycetes</taxon>
        <taxon>Pleosporomycetidae</taxon>
        <taxon>Pleosporales</taxon>
        <taxon>Diademaceae</taxon>
        <taxon>Clathrospora</taxon>
    </lineage>
</organism>
<protein>
    <submittedName>
        <fullName evidence="1">Uncharacterized protein</fullName>
    </submittedName>
</protein>
<dbReference type="PANTHER" id="PTHR36124">
    <property type="match status" value="1"/>
</dbReference>